<keyword evidence="3" id="KW-1185">Reference proteome</keyword>
<gene>
    <name evidence="2" type="ORF">ALEPTO_LOCUS720</name>
</gene>
<feature type="compositionally biased region" description="Polar residues" evidence="1">
    <location>
        <begin position="447"/>
        <end position="468"/>
    </location>
</feature>
<organism evidence="2 3">
    <name type="scientific">Ambispora leptoticha</name>
    <dbReference type="NCBI Taxonomy" id="144679"/>
    <lineage>
        <taxon>Eukaryota</taxon>
        <taxon>Fungi</taxon>
        <taxon>Fungi incertae sedis</taxon>
        <taxon>Mucoromycota</taxon>
        <taxon>Glomeromycotina</taxon>
        <taxon>Glomeromycetes</taxon>
        <taxon>Archaeosporales</taxon>
        <taxon>Ambisporaceae</taxon>
        <taxon>Ambispora</taxon>
    </lineage>
</organism>
<evidence type="ECO:0000313" key="3">
    <source>
        <dbReference type="Proteomes" id="UP000789508"/>
    </source>
</evidence>
<dbReference type="Proteomes" id="UP000789508">
    <property type="component" value="Unassembled WGS sequence"/>
</dbReference>
<dbReference type="AlphaFoldDB" id="A0A9N8YQT6"/>
<protein>
    <submittedName>
        <fullName evidence="2">14524_t:CDS:1</fullName>
    </submittedName>
</protein>
<sequence>MATSLIDINFENGSLLNKYNNFLKSPFASTTPPSPFSTETSLSTAKKPVSNEPYILNIESTAEYHVNQYKESYENYLELSKGIINKETRQVTVDKIPTKPKIDRWGRIKESLQEKAESRNLGRVGEKIRFRREVQQEQIWRKQHEVWANFRENWVGELLKQGEIAEIAGENRGSEAKRRQKLIKKLSKNWKKVEWEDVRKTKYGEVDLHWYNTLSSQNQFNVDYESPKKIRPEFSRSLWRSSQVFRLIETNFGKWSYEQAYKIILERENYFEKCWSEVKHDLDIDLLSHVWEKEQIQQQGQENKDTHDSLLRKLIKYLEKIYCVPWDEIPKDKFGEVDFEWYQSLTSLQRYRVEHETPSKIKPELVQSIWRHVEINRIRSNGGEHISLNRAYELALRRENELKSKWLKVRNNPICIQLSELWEREEELLRQTQKESSKKNIHPLPSKESTGSENTVIEHAQSSTTIAQESEKNTIDEKHQEFDSNFWSFKLFFKCALND</sequence>
<proteinExistence type="predicted"/>
<evidence type="ECO:0000256" key="1">
    <source>
        <dbReference type="SAM" id="MobiDB-lite"/>
    </source>
</evidence>
<accession>A0A9N8YQT6</accession>
<comment type="caution">
    <text evidence="2">The sequence shown here is derived from an EMBL/GenBank/DDBJ whole genome shotgun (WGS) entry which is preliminary data.</text>
</comment>
<name>A0A9N8YQT6_9GLOM</name>
<reference evidence="2" key="1">
    <citation type="submission" date="2021-06" db="EMBL/GenBank/DDBJ databases">
        <authorList>
            <person name="Kallberg Y."/>
            <person name="Tangrot J."/>
            <person name="Rosling A."/>
        </authorList>
    </citation>
    <scope>NUCLEOTIDE SEQUENCE</scope>
    <source>
        <strain evidence="2">FL130A</strain>
    </source>
</reference>
<feature type="region of interest" description="Disordered" evidence="1">
    <location>
        <begin position="432"/>
        <end position="475"/>
    </location>
</feature>
<dbReference type="OrthoDB" id="10372976at2759"/>
<dbReference type="EMBL" id="CAJVPS010000058">
    <property type="protein sequence ID" value="CAG8446530.1"/>
    <property type="molecule type" value="Genomic_DNA"/>
</dbReference>
<evidence type="ECO:0000313" key="2">
    <source>
        <dbReference type="EMBL" id="CAG8446530.1"/>
    </source>
</evidence>